<evidence type="ECO:0000313" key="7">
    <source>
        <dbReference type="EMBL" id="SEE58322.1"/>
    </source>
</evidence>
<dbReference type="EMBL" id="FNUC01000003">
    <property type="protein sequence ID" value="SEE58322.1"/>
    <property type="molecule type" value="Genomic_DNA"/>
</dbReference>
<proteinExistence type="inferred from homology"/>
<dbReference type="STRING" id="561176.SAMN04488561_1838"/>
<feature type="domain" description="ABC transporter" evidence="6">
    <location>
        <begin position="5"/>
        <end position="236"/>
    </location>
</feature>
<evidence type="ECO:0000256" key="5">
    <source>
        <dbReference type="ARBA" id="ARBA00022970"/>
    </source>
</evidence>
<evidence type="ECO:0000256" key="4">
    <source>
        <dbReference type="ARBA" id="ARBA00022840"/>
    </source>
</evidence>
<dbReference type="GO" id="GO:0005524">
    <property type="term" value="F:ATP binding"/>
    <property type="evidence" value="ECO:0007669"/>
    <property type="project" value="UniProtKB-KW"/>
</dbReference>
<dbReference type="Proteomes" id="UP000181980">
    <property type="component" value="Unassembled WGS sequence"/>
</dbReference>
<sequence length="236" mass="25016">MTAVLDVTGLTAGYGPHQVLHGLDLHVDAAEIVVVLGANGAGKTTTLRALSGMIPSKGTVRLRGGEVGGRTSDARARLGLGHVVEGRGTFNHLSVEDNLALGAHLCRGDTGRTQIERWFEIFPQLAPRRKQHAGSLSGGEQQMLAVARAMISQPAMLLLDEPSMGLAPMVTAELFDQIARVREDSGTAMLIVEQNANIALPVADRAYVLESGRFVSQGSASALLDDDSVRRAYLGR</sequence>
<evidence type="ECO:0000256" key="2">
    <source>
        <dbReference type="ARBA" id="ARBA00022448"/>
    </source>
</evidence>
<dbReference type="InterPro" id="IPR003439">
    <property type="entry name" value="ABC_transporter-like_ATP-bd"/>
</dbReference>
<dbReference type="OrthoDB" id="9776369at2"/>
<keyword evidence="2" id="KW-0813">Transport</keyword>
<evidence type="ECO:0000259" key="6">
    <source>
        <dbReference type="PROSITE" id="PS50893"/>
    </source>
</evidence>
<dbReference type="InterPro" id="IPR052156">
    <property type="entry name" value="BCAA_Transport_ATP-bd_LivF"/>
</dbReference>
<keyword evidence="8" id="KW-1185">Reference proteome</keyword>
<dbReference type="PANTHER" id="PTHR43820:SF4">
    <property type="entry name" value="HIGH-AFFINITY BRANCHED-CHAIN AMINO ACID TRANSPORT ATP-BINDING PROTEIN LIVF"/>
    <property type="match status" value="1"/>
</dbReference>
<protein>
    <submittedName>
        <fullName evidence="7">Branched-chain amino acid transport system ATP-binding protein</fullName>
    </submittedName>
</protein>
<accession>A0A1H5K0M7</accession>
<dbReference type="AlphaFoldDB" id="A0A1H5K0M7"/>
<keyword evidence="5" id="KW-0029">Amino-acid transport</keyword>
<evidence type="ECO:0000256" key="1">
    <source>
        <dbReference type="ARBA" id="ARBA00005417"/>
    </source>
</evidence>
<dbReference type="Pfam" id="PF00005">
    <property type="entry name" value="ABC_tran"/>
    <property type="match status" value="1"/>
</dbReference>
<keyword evidence="4 7" id="KW-0067">ATP-binding</keyword>
<dbReference type="CDD" id="cd03224">
    <property type="entry name" value="ABC_TM1139_LivF_branched"/>
    <property type="match status" value="1"/>
</dbReference>
<comment type="similarity">
    <text evidence="1">Belongs to the ABC transporter superfamily.</text>
</comment>
<organism evidence="7 8">
    <name type="scientific">Jiangella alba</name>
    <dbReference type="NCBI Taxonomy" id="561176"/>
    <lineage>
        <taxon>Bacteria</taxon>
        <taxon>Bacillati</taxon>
        <taxon>Actinomycetota</taxon>
        <taxon>Actinomycetes</taxon>
        <taxon>Jiangellales</taxon>
        <taxon>Jiangellaceae</taxon>
        <taxon>Jiangella</taxon>
    </lineage>
</organism>
<dbReference type="RefSeq" id="WP_069110826.1">
    <property type="nucleotide sequence ID" value="NZ_FNUC01000003.1"/>
</dbReference>
<dbReference type="InterPro" id="IPR027417">
    <property type="entry name" value="P-loop_NTPase"/>
</dbReference>
<dbReference type="Gene3D" id="3.40.50.300">
    <property type="entry name" value="P-loop containing nucleotide triphosphate hydrolases"/>
    <property type="match status" value="1"/>
</dbReference>
<dbReference type="PROSITE" id="PS00211">
    <property type="entry name" value="ABC_TRANSPORTER_1"/>
    <property type="match status" value="1"/>
</dbReference>
<evidence type="ECO:0000313" key="8">
    <source>
        <dbReference type="Proteomes" id="UP000181980"/>
    </source>
</evidence>
<reference evidence="8" key="1">
    <citation type="submission" date="2016-10" db="EMBL/GenBank/DDBJ databases">
        <authorList>
            <person name="Varghese N."/>
            <person name="Submissions S."/>
        </authorList>
    </citation>
    <scope>NUCLEOTIDE SEQUENCE [LARGE SCALE GENOMIC DNA]</scope>
    <source>
        <strain evidence="8">DSM 45237</strain>
    </source>
</reference>
<dbReference type="SUPFAM" id="SSF52540">
    <property type="entry name" value="P-loop containing nucleoside triphosphate hydrolases"/>
    <property type="match status" value="1"/>
</dbReference>
<dbReference type="PANTHER" id="PTHR43820">
    <property type="entry name" value="HIGH-AFFINITY BRANCHED-CHAIN AMINO ACID TRANSPORT ATP-BINDING PROTEIN LIVF"/>
    <property type="match status" value="1"/>
</dbReference>
<dbReference type="SMART" id="SM00382">
    <property type="entry name" value="AAA"/>
    <property type="match status" value="1"/>
</dbReference>
<dbReference type="GO" id="GO:0015658">
    <property type="term" value="F:branched-chain amino acid transmembrane transporter activity"/>
    <property type="evidence" value="ECO:0007669"/>
    <property type="project" value="TreeGrafter"/>
</dbReference>
<dbReference type="PROSITE" id="PS50893">
    <property type="entry name" value="ABC_TRANSPORTER_2"/>
    <property type="match status" value="1"/>
</dbReference>
<dbReference type="GO" id="GO:0016887">
    <property type="term" value="F:ATP hydrolysis activity"/>
    <property type="evidence" value="ECO:0007669"/>
    <property type="project" value="InterPro"/>
</dbReference>
<dbReference type="InterPro" id="IPR017871">
    <property type="entry name" value="ABC_transporter-like_CS"/>
</dbReference>
<keyword evidence="3" id="KW-0547">Nucleotide-binding</keyword>
<gene>
    <name evidence="7" type="ORF">SAMN04488561_1838</name>
</gene>
<dbReference type="InterPro" id="IPR003593">
    <property type="entry name" value="AAA+_ATPase"/>
</dbReference>
<evidence type="ECO:0000256" key="3">
    <source>
        <dbReference type="ARBA" id="ARBA00022741"/>
    </source>
</evidence>
<dbReference type="GO" id="GO:0015807">
    <property type="term" value="P:L-amino acid transport"/>
    <property type="evidence" value="ECO:0007669"/>
    <property type="project" value="TreeGrafter"/>
</dbReference>
<name>A0A1H5K0M7_9ACTN</name>